<dbReference type="GO" id="GO:0004869">
    <property type="term" value="F:cysteine-type endopeptidase inhibitor activity"/>
    <property type="evidence" value="ECO:0007669"/>
    <property type="project" value="UniProtKB-KW"/>
</dbReference>
<evidence type="ECO:0000256" key="2">
    <source>
        <dbReference type="ARBA" id="ARBA00009403"/>
    </source>
</evidence>
<reference evidence="10" key="3">
    <citation type="submission" date="2025-09" db="UniProtKB">
        <authorList>
            <consortium name="Ensembl"/>
        </authorList>
    </citation>
    <scope>IDENTIFICATION</scope>
</reference>
<keyword evidence="11" id="KW-1185">Reference proteome</keyword>
<evidence type="ECO:0000256" key="8">
    <source>
        <dbReference type="ARBA" id="ARBA00041437"/>
    </source>
</evidence>
<evidence type="ECO:0000313" key="10">
    <source>
        <dbReference type="Ensembl" id="ENSGACP00000056732.1"/>
    </source>
</evidence>
<dbReference type="GO" id="GO:0071220">
    <property type="term" value="P:cellular response to bacterial lipoprotein"/>
    <property type="evidence" value="ECO:0007669"/>
    <property type="project" value="UniProtKB-ARBA"/>
</dbReference>
<dbReference type="SUPFAM" id="SSF54403">
    <property type="entry name" value="Cystatin/monellin"/>
    <property type="match status" value="1"/>
</dbReference>
<proteinExistence type="inferred from homology"/>
<name>A0AAQ4R0X5_GASAC</name>
<keyword evidence="6" id="KW-0391">Immunity</keyword>
<dbReference type="Gene3D" id="3.10.450.10">
    <property type="match status" value="1"/>
</dbReference>
<dbReference type="Ensembl" id="ENSGACT00000070123.1">
    <property type="protein sequence ID" value="ENSGACP00000056732.1"/>
    <property type="gene ID" value="ENSGACG00000037600.1"/>
</dbReference>
<dbReference type="GeneTree" id="ENSGT00940000155717"/>
<protein>
    <recommendedName>
        <fullName evidence="7">Cystatin-B</fullName>
    </recommendedName>
    <alternativeName>
        <fullName evidence="8">Stefin-B</fullName>
    </alternativeName>
</protein>
<evidence type="ECO:0000256" key="6">
    <source>
        <dbReference type="ARBA" id="ARBA00022859"/>
    </source>
</evidence>
<dbReference type="InterPro" id="IPR001713">
    <property type="entry name" value="Prot_inh_stefin"/>
</dbReference>
<reference evidence="10 11" key="1">
    <citation type="journal article" date="2021" name="G3 (Bethesda)">
        <title>Improved contiguity of the threespine stickleback genome using long-read sequencing.</title>
        <authorList>
            <person name="Nath S."/>
            <person name="Shaw D.E."/>
            <person name="White M.A."/>
        </authorList>
    </citation>
    <scope>NUCLEOTIDE SEQUENCE [LARGE SCALE GENOMIC DNA]</scope>
    <source>
        <strain evidence="10 11">Lake Benthic</strain>
    </source>
</reference>
<keyword evidence="5" id="KW-0789">Thiol protease inhibitor</keyword>
<dbReference type="PANTHER" id="PTHR11414">
    <property type="entry name" value="CYSTATIN FAMILY MEMBER"/>
    <property type="match status" value="1"/>
</dbReference>
<dbReference type="Pfam" id="PF00031">
    <property type="entry name" value="Cystatin"/>
    <property type="match status" value="1"/>
</dbReference>
<dbReference type="FunFam" id="3.10.450.10:FF:000001">
    <property type="entry name" value="Cystatin-A"/>
    <property type="match status" value="1"/>
</dbReference>
<dbReference type="InterPro" id="IPR046350">
    <property type="entry name" value="Cystatin_sf"/>
</dbReference>
<feature type="domain" description="Cystatin" evidence="9">
    <location>
        <begin position="6"/>
        <end position="88"/>
    </location>
</feature>
<dbReference type="PANTHER" id="PTHR11414:SF21">
    <property type="entry name" value="CYSTATIN 14A, TANDEM DUPLICATE 1-RELATED"/>
    <property type="match status" value="1"/>
</dbReference>
<dbReference type="GO" id="GO:0002376">
    <property type="term" value="P:immune system process"/>
    <property type="evidence" value="ECO:0007669"/>
    <property type="project" value="UniProtKB-KW"/>
</dbReference>
<comment type="similarity">
    <text evidence="2">Belongs to the cystatin family.</text>
</comment>
<keyword evidence="3" id="KW-0963">Cytoplasm</keyword>
<keyword evidence="4" id="KW-0646">Protease inhibitor</keyword>
<evidence type="ECO:0000256" key="3">
    <source>
        <dbReference type="ARBA" id="ARBA00022490"/>
    </source>
</evidence>
<dbReference type="GeneID" id="120811964"/>
<dbReference type="KEGG" id="gat:120811964"/>
<evidence type="ECO:0000256" key="4">
    <source>
        <dbReference type="ARBA" id="ARBA00022690"/>
    </source>
</evidence>
<dbReference type="Proteomes" id="UP000007635">
    <property type="component" value="Chromosome XXI"/>
</dbReference>
<dbReference type="AlphaFoldDB" id="A0AAQ4R0X5"/>
<evidence type="ECO:0000256" key="5">
    <source>
        <dbReference type="ARBA" id="ARBA00022704"/>
    </source>
</evidence>
<dbReference type="PRINTS" id="PR00295">
    <property type="entry name" value="STEFINA"/>
</dbReference>
<evidence type="ECO:0000256" key="1">
    <source>
        <dbReference type="ARBA" id="ARBA00004496"/>
    </source>
</evidence>
<reference evidence="10" key="2">
    <citation type="submission" date="2025-08" db="UniProtKB">
        <authorList>
            <consortium name="Ensembl"/>
        </authorList>
    </citation>
    <scope>IDENTIFICATION</scope>
</reference>
<sequence>MAKICGGWSEPQEATEETQKICDQVKDQVEKITDQKHQVYKAVLYREQVVAGQNFLIKVFAGEDDYLHLFVFRALPCDGGRIELNGVEQHRTKGDPLEPFMN</sequence>
<dbReference type="GO" id="GO:0005829">
    <property type="term" value="C:cytosol"/>
    <property type="evidence" value="ECO:0007669"/>
    <property type="project" value="TreeGrafter"/>
</dbReference>
<dbReference type="InterPro" id="IPR000010">
    <property type="entry name" value="Cystatin_dom"/>
</dbReference>
<evidence type="ECO:0000313" key="11">
    <source>
        <dbReference type="Proteomes" id="UP000007635"/>
    </source>
</evidence>
<accession>A0AAQ4R0X5</accession>
<comment type="subcellular location">
    <subcellularLocation>
        <location evidence="1">Cytoplasm</location>
    </subcellularLocation>
</comment>
<organism evidence="10 11">
    <name type="scientific">Gasterosteus aculeatus aculeatus</name>
    <name type="common">three-spined stickleback</name>
    <dbReference type="NCBI Taxonomy" id="481459"/>
    <lineage>
        <taxon>Eukaryota</taxon>
        <taxon>Metazoa</taxon>
        <taxon>Chordata</taxon>
        <taxon>Craniata</taxon>
        <taxon>Vertebrata</taxon>
        <taxon>Euteleostomi</taxon>
        <taxon>Actinopterygii</taxon>
        <taxon>Neopterygii</taxon>
        <taxon>Teleostei</taxon>
        <taxon>Neoteleostei</taxon>
        <taxon>Acanthomorphata</taxon>
        <taxon>Eupercaria</taxon>
        <taxon>Perciformes</taxon>
        <taxon>Cottioidei</taxon>
        <taxon>Gasterosteales</taxon>
        <taxon>Gasterosteidae</taxon>
        <taxon>Gasterosteus</taxon>
    </lineage>
</organism>
<dbReference type="RefSeq" id="XP_040023673.1">
    <property type="nucleotide sequence ID" value="XM_040167739.1"/>
</dbReference>
<evidence type="ECO:0000259" key="9">
    <source>
        <dbReference type="Pfam" id="PF00031"/>
    </source>
</evidence>
<evidence type="ECO:0000256" key="7">
    <source>
        <dbReference type="ARBA" id="ARBA00040677"/>
    </source>
</evidence>
<dbReference type="CDD" id="cd00042">
    <property type="entry name" value="CY"/>
    <property type="match status" value="1"/>
</dbReference>